<dbReference type="SMART" id="SM00729">
    <property type="entry name" value="Elp3"/>
    <property type="match status" value="1"/>
</dbReference>
<dbReference type="InterPro" id="IPR016431">
    <property type="entry name" value="Pyrv-formate_lyase-activ_prd"/>
</dbReference>
<dbReference type="PROSITE" id="PS51918">
    <property type="entry name" value="RADICAL_SAM"/>
    <property type="match status" value="1"/>
</dbReference>
<dbReference type="PIRSF" id="PIRSF004869">
    <property type="entry name" value="PflX_prd"/>
    <property type="match status" value="1"/>
</dbReference>
<comment type="cofactor">
    <cofactor evidence="1">
        <name>[4Fe-4S] cluster</name>
        <dbReference type="ChEBI" id="CHEBI:49883"/>
    </cofactor>
</comment>
<keyword evidence="2" id="KW-0004">4Fe-4S</keyword>
<keyword evidence="6" id="KW-0411">Iron-sulfur</keyword>
<dbReference type="InterPro" id="IPR013785">
    <property type="entry name" value="Aldolase_TIM"/>
</dbReference>
<dbReference type="InterPro" id="IPR034457">
    <property type="entry name" value="Organic_radical-activating"/>
</dbReference>
<protein>
    <submittedName>
        <fullName evidence="8">Radical SAM protein</fullName>
    </submittedName>
</protein>
<dbReference type="Pfam" id="PF04055">
    <property type="entry name" value="Radical_SAM"/>
    <property type="match status" value="1"/>
</dbReference>
<comment type="caution">
    <text evidence="8">The sequence shown here is derived from an EMBL/GenBank/DDBJ whole genome shotgun (WGS) entry which is preliminary data.</text>
</comment>
<dbReference type="SFLD" id="SFLDG01101">
    <property type="entry name" value="Uncharacterised_Radical_SAM_Su"/>
    <property type="match status" value="1"/>
</dbReference>
<accession>A0ABW6WDK7</accession>
<dbReference type="Gene3D" id="3.20.20.70">
    <property type="entry name" value="Aldolase class I"/>
    <property type="match status" value="1"/>
</dbReference>
<evidence type="ECO:0000256" key="3">
    <source>
        <dbReference type="ARBA" id="ARBA00022691"/>
    </source>
</evidence>
<dbReference type="EMBL" id="JBIAZU010000002">
    <property type="protein sequence ID" value="MFF5290774.1"/>
    <property type="molecule type" value="Genomic_DNA"/>
</dbReference>
<dbReference type="SUPFAM" id="SSF102114">
    <property type="entry name" value="Radical SAM enzymes"/>
    <property type="match status" value="1"/>
</dbReference>
<organism evidence="8 9">
    <name type="scientific">Paractinoplanes globisporus</name>
    <dbReference type="NCBI Taxonomy" id="113565"/>
    <lineage>
        <taxon>Bacteria</taxon>
        <taxon>Bacillati</taxon>
        <taxon>Actinomycetota</taxon>
        <taxon>Actinomycetes</taxon>
        <taxon>Micromonosporales</taxon>
        <taxon>Micromonosporaceae</taxon>
        <taxon>Paractinoplanes</taxon>
    </lineage>
</organism>
<evidence type="ECO:0000256" key="5">
    <source>
        <dbReference type="ARBA" id="ARBA00023004"/>
    </source>
</evidence>
<evidence type="ECO:0000256" key="6">
    <source>
        <dbReference type="ARBA" id="ARBA00023014"/>
    </source>
</evidence>
<keyword evidence="4" id="KW-0479">Metal-binding</keyword>
<evidence type="ECO:0000259" key="7">
    <source>
        <dbReference type="PROSITE" id="PS51918"/>
    </source>
</evidence>
<reference evidence="8 9" key="1">
    <citation type="submission" date="2024-10" db="EMBL/GenBank/DDBJ databases">
        <title>The Natural Products Discovery Center: Release of the First 8490 Sequenced Strains for Exploring Actinobacteria Biosynthetic Diversity.</title>
        <authorList>
            <person name="Kalkreuter E."/>
            <person name="Kautsar S.A."/>
            <person name="Yang D."/>
            <person name="Bader C.D."/>
            <person name="Teijaro C.N."/>
            <person name="Fluegel L."/>
            <person name="Davis C.M."/>
            <person name="Simpson J.R."/>
            <person name="Lauterbach L."/>
            <person name="Steele A.D."/>
            <person name="Gui C."/>
            <person name="Meng S."/>
            <person name="Li G."/>
            <person name="Viehrig K."/>
            <person name="Ye F."/>
            <person name="Su P."/>
            <person name="Kiefer A.F."/>
            <person name="Nichols A."/>
            <person name="Cepeda A.J."/>
            <person name="Yan W."/>
            <person name="Fan B."/>
            <person name="Jiang Y."/>
            <person name="Adhikari A."/>
            <person name="Zheng C.-J."/>
            <person name="Schuster L."/>
            <person name="Cowan T.M."/>
            <person name="Smanski M.J."/>
            <person name="Chevrette M.G."/>
            <person name="De Carvalho L.P.S."/>
            <person name="Shen B."/>
        </authorList>
    </citation>
    <scope>NUCLEOTIDE SEQUENCE [LARGE SCALE GENOMIC DNA]</scope>
    <source>
        <strain evidence="8 9">NPDC000087</strain>
    </source>
</reference>
<keyword evidence="5" id="KW-0408">Iron</keyword>
<evidence type="ECO:0000313" key="8">
    <source>
        <dbReference type="EMBL" id="MFF5290774.1"/>
    </source>
</evidence>
<keyword evidence="9" id="KW-1185">Reference proteome</keyword>
<proteinExistence type="predicted"/>
<evidence type="ECO:0000256" key="1">
    <source>
        <dbReference type="ARBA" id="ARBA00001966"/>
    </source>
</evidence>
<gene>
    <name evidence="8" type="ORF">ACFY35_15120</name>
</gene>
<feature type="domain" description="Radical SAM core" evidence="7">
    <location>
        <begin position="71"/>
        <end position="291"/>
    </location>
</feature>
<dbReference type="CDD" id="cd01335">
    <property type="entry name" value="Radical_SAM"/>
    <property type="match status" value="1"/>
</dbReference>
<evidence type="ECO:0000256" key="4">
    <source>
        <dbReference type="ARBA" id="ARBA00022723"/>
    </source>
</evidence>
<dbReference type="SFLD" id="SFLDS00029">
    <property type="entry name" value="Radical_SAM"/>
    <property type="match status" value="1"/>
</dbReference>
<evidence type="ECO:0000256" key="2">
    <source>
        <dbReference type="ARBA" id="ARBA00022485"/>
    </source>
</evidence>
<evidence type="ECO:0000313" key="9">
    <source>
        <dbReference type="Proteomes" id="UP001602245"/>
    </source>
</evidence>
<dbReference type="InterPro" id="IPR027596">
    <property type="entry name" value="AmmeMemoSam_rS"/>
</dbReference>
<keyword evidence="3" id="KW-0949">S-adenosyl-L-methionine</keyword>
<dbReference type="PANTHER" id="PTHR30352">
    <property type="entry name" value="PYRUVATE FORMATE-LYASE-ACTIVATING ENZYME"/>
    <property type="match status" value="1"/>
</dbReference>
<dbReference type="RefSeq" id="WP_020510232.1">
    <property type="nucleotide sequence ID" value="NZ_JBIAZU010000002.1"/>
</dbReference>
<name>A0ABW6WDK7_9ACTN</name>
<dbReference type="InterPro" id="IPR006638">
    <property type="entry name" value="Elp3/MiaA/NifB-like_rSAM"/>
</dbReference>
<dbReference type="Proteomes" id="UP001602245">
    <property type="component" value="Unassembled WGS sequence"/>
</dbReference>
<sequence>MTTPVWTPALLGTVVDGGRLRCDLCPHLCELAPGEVGECAVRRNNDGALETATFAASVQHDDAIERKPFYHVLPGSRVHTLGAPGCSFRCNYCINHRLSQYGRTPDVPWTASPVDVAAVVDGAAAAGASIGLSYAEPGLAPELTLALAERAAPVGVPILWKSNGFLTPPAIDLVAPHLFAVNIDVKAPDDRSHARLTGAPVGPVLDAIERFRAAGVWVEVCTPLIPGVSDTAAAQAAIARRIAAIDPEIPWHLLRFTPDFRMRRHPPTQPADLLAAATIGYENELAFVYVERALGADYRNSRCRECGSVLIERGIWSTITSSVADGRCAFCDASVPGRWVAPGVRR</sequence>
<dbReference type="PANTHER" id="PTHR30352:SF5">
    <property type="entry name" value="PYRUVATE FORMATE-LYASE 1-ACTIVATING ENZYME"/>
    <property type="match status" value="1"/>
</dbReference>
<dbReference type="InterPro" id="IPR007197">
    <property type="entry name" value="rSAM"/>
</dbReference>
<dbReference type="InterPro" id="IPR058240">
    <property type="entry name" value="rSAM_sf"/>
</dbReference>